<dbReference type="EMBL" id="RQFY01000004">
    <property type="protein sequence ID" value="TGL35435.1"/>
    <property type="molecule type" value="Genomic_DNA"/>
</dbReference>
<evidence type="ECO:0000313" key="1">
    <source>
        <dbReference type="EMBL" id="TGL35435.1"/>
    </source>
</evidence>
<protein>
    <submittedName>
        <fullName evidence="1">Uncharacterized protein</fullName>
    </submittedName>
</protein>
<organism evidence="1 2">
    <name type="scientific">Leptospira koniambonensis</name>
    <dbReference type="NCBI Taxonomy" id="2484950"/>
    <lineage>
        <taxon>Bacteria</taxon>
        <taxon>Pseudomonadati</taxon>
        <taxon>Spirochaetota</taxon>
        <taxon>Spirochaetia</taxon>
        <taxon>Leptospirales</taxon>
        <taxon>Leptospiraceae</taxon>
        <taxon>Leptospira</taxon>
    </lineage>
</organism>
<keyword evidence="2" id="KW-1185">Reference proteome</keyword>
<dbReference type="OrthoDB" id="5732969at2"/>
<accession>A0A4R9JAD9</accession>
<comment type="caution">
    <text evidence="1">The sequence shown here is derived from an EMBL/GenBank/DDBJ whole genome shotgun (WGS) entry which is preliminary data.</text>
</comment>
<dbReference type="Proteomes" id="UP000297871">
    <property type="component" value="Unassembled WGS sequence"/>
</dbReference>
<sequence>MFLLKDFMFFKITFRLIGILLLTSVLECSATLAPAYDRGLLDRTISSNVELMEFFASISSGTCNNSEKFETRKVSYSSLIGKFDALGILSRARPVPKPKLLDKINEELIKKNIPVPKEWDIPSAVAFEKISESLMKMRESDSNKCVTATEIRLFKNQISIFLHQALTYETFLER</sequence>
<name>A0A4R9JAD9_9LEPT</name>
<dbReference type="AlphaFoldDB" id="A0A4R9JAD9"/>
<dbReference type="RefSeq" id="WP_135615609.1">
    <property type="nucleotide sequence ID" value="NZ_JBNURZ010000007.1"/>
</dbReference>
<gene>
    <name evidence="1" type="ORF">EHQ52_13310</name>
</gene>
<evidence type="ECO:0000313" key="2">
    <source>
        <dbReference type="Proteomes" id="UP000297871"/>
    </source>
</evidence>
<proteinExistence type="predicted"/>
<reference evidence="1" key="1">
    <citation type="journal article" date="2019" name="PLoS Negl. Trop. Dis.">
        <title>Revisiting the worldwide diversity of Leptospira species in the environment.</title>
        <authorList>
            <person name="Vincent A.T."/>
            <person name="Schiettekatte O."/>
            <person name="Bourhy P."/>
            <person name="Veyrier F.J."/>
            <person name="Picardeau M."/>
        </authorList>
    </citation>
    <scope>NUCLEOTIDE SEQUENCE [LARGE SCALE GENOMIC DNA]</scope>
    <source>
        <strain evidence="1">201800265</strain>
    </source>
</reference>